<reference evidence="2 3" key="1">
    <citation type="submission" date="2023-11" db="EMBL/GenBank/DDBJ databases">
        <title>Draft genome sequence of Microbacterium arthrosphaerae JCM 30492.</title>
        <authorList>
            <person name="Zhang G."/>
            <person name="Ding Y."/>
        </authorList>
    </citation>
    <scope>NUCLEOTIDE SEQUENCE [LARGE SCALE GENOMIC DNA]</scope>
    <source>
        <strain evidence="2 3">JCM 30492</strain>
    </source>
</reference>
<dbReference type="Gene3D" id="3.40.50.2000">
    <property type="entry name" value="Glycogen Phosphorylase B"/>
    <property type="match status" value="1"/>
</dbReference>
<dbReference type="RefSeq" id="WP_318354128.1">
    <property type="nucleotide sequence ID" value="NZ_JAWQEV010000004.1"/>
</dbReference>
<dbReference type="InterPro" id="IPR007235">
    <property type="entry name" value="Glyco_trans_28_C"/>
</dbReference>
<accession>A0ABU4H2P4</accession>
<dbReference type="SUPFAM" id="SSF53756">
    <property type="entry name" value="UDP-Glycosyltransferase/glycogen phosphorylase"/>
    <property type="match status" value="1"/>
</dbReference>
<organism evidence="2 3">
    <name type="scientific">Microbacterium arthrosphaerae</name>
    <dbReference type="NCBI Taxonomy" id="792652"/>
    <lineage>
        <taxon>Bacteria</taxon>
        <taxon>Bacillati</taxon>
        <taxon>Actinomycetota</taxon>
        <taxon>Actinomycetes</taxon>
        <taxon>Micrococcales</taxon>
        <taxon>Microbacteriaceae</taxon>
        <taxon>Microbacterium</taxon>
    </lineage>
</organism>
<name>A0ABU4H2P4_9MICO</name>
<feature type="domain" description="Glycosyl transferase family 28 C-terminal" evidence="1">
    <location>
        <begin position="36"/>
        <end position="136"/>
    </location>
</feature>
<evidence type="ECO:0000259" key="1">
    <source>
        <dbReference type="Pfam" id="PF04101"/>
    </source>
</evidence>
<sequence>MNSTRESFVVVSAGTYHLPFDRLSEWMQRWHDEHADVRLLVQHGPSKPVEGAENVALLPYSELLARCAEADVVVLQGGAGGVMDMRALQIVPVVVPRVPGGGEVVDDHQLVFTSEMARLGLIRRATTYDDLASHLASALGRRVSSGPPTAEVATPGAHRVDELLSRPVRKLPWPFLVRRLARSGRALLAARFTRSVR</sequence>
<dbReference type="EMBL" id="JAWQEV010000004">
    <property type="protein sequence ID" value="MDW4573606.1"/>
    <property type="molecule type" value="Genomic_DNA"/>
</dbReference>
<comment type="caution">
    <text evidence="2">The sequence shown here is derived from an EMBL/GenBank/DDBJ whole genome shotgun (WGS) entry which is preliminary data.</text>
</comment>
<keyword evidence="3" id="KW-1185">Reference proteome</keyword>
<evidence type="ECO:0000313" key="2">
    <source>
        <dbReference type="EMBL" id="MDW4573606.1"/>
    </source>
</evidence>
<proteinExistence type="predicted"/>
<dbReference type="Pfam" id="PF04101">
    <property type="entry name" value="Glyco_tran_28_C"/>
    <property type="match status" value="1"/>
</dbReference>
<evidence type="ECO:0000313" key="3">
    <source>
        <dbReference type="Proteomes" id="UP001283109"/>
    </source>
</evidence>
<gene>
    <name evidence="2" type="ORF">R8Z58_12555</name>
</gene>
<protein>
    <submittedName>
        <fullName evidence="2">Glycosyltransferase</fullName>
    </submittedName>
</protein>
<dbReference type="Proteomes" id="UP001283109">
    <property type="component" value="Unassembled WGS sequence"/>
</dbReference>